<dbReference type="KEGG" id="ndi:NDAI_0A03880"/>
<proteinExistence type="inferred from homology"/>
<organism evidence="4 5">
    <name type="scientific">Naumovozyma dairenensis (strain ATCC 10597 / BCRC 20456 / CBS 421 / NBRC 0211 / NRRL Y-12639)</name>
    <name type="common">Saccharomyces dairenensis</name>
    <dbReference type="NCBI Taxonomy" id="1071378"/>
    <lineage>
        <taxon>Eukaryota</taxon>
        <taxon>Fungi</taxon>
        <taxon>Dikarya</taxon>
        <taxon>Ascomycota</taxon>
        <taxon>Saccharomycotina</taxon>
        <taxon>Saccharomycetes</taxon>
        <taxon>Saccharomycetales</taxon>
        <taxon>Saccharomycetaceae</taxon>
        <taxon>Naumovozyma</taxon>
    </lineage>
</organism>
<dbReference type="GO" id="GO:0005829">
    <property type="term" value="C:cytosol"/>
    <property type="evidence" value="ECO:0007669"/>
    <property type="project" value="TreeGrafter"/>
</dbReference>
<dbReference type="OrthoDB" id="26889at2759"/>
<dbReference type="Gene3D" id="3.40.50.360">
    <property type="match status" value="1"/>
</dbReference>
<feature type="domain" description="Flavodoxin-like fold" evidence="3">
    <location>
        <begin position="8"/>
        <end position="212"/>
    </location>
</feature>
<evidence type="ECO:0000256" key="2">
    <source>
        <dbReference type="ARBA" id="ARBA00023002"/>
    </source>
</evidence>
<dbReference type="InterPro" id="IPR029039">
    <property type="entry name" value="Flavoprotein-like_sf"/>
</dbReference>
<sequence length="261" mass="29425">MTTSNAIKKVLIIFAHPDRRSLNGSLLDATVKRLESQGREVKVSDLYGMNWKSEITEDDFPETHEKGTRLKVVSESLNAFQHHKLTPDVVAEQEKLKWADLVIFQFPLWWFSLPAILKGWVERVFSAGLAYCLPERYGNGAFAGKKAMVMVSTGGSDTHYSATGVNGPIDDILFPIQHGMMFYTGMSVLPPFVTYAADFLADDKLDSVLEHLDNHFKDLDSLKPIAYRKQAEDYDPKTKQLKKELVGASNEKGFSLHIRKD</sequence>
<gene>
    <name evidence="4" type="primary">NDAI0A03880</name>
    <name evidence="4" type="ordered locus">NDAI_0A03880</name>
</gene>
<dbReference type="GeneID" id="11493955"/>
<dbReference type="InterPro" id="IPR003680">
    <property type="entry name" value="Flavodoxin_fold"/>
</dbReference>
<keyword evidence="2" id="KW-0560">Oxidoreductase</keyword>
<keyword evidence="5" id="KW-1185">Reference proteome</keyword>
<dbReference type="STRING" id="1071378.G0W407"/>
<accession>G0W407</accession>
<dbReference type="PANTHER" id="PTHR10204:SF34">
    <property type="entry name" value="NAD(P)H DEHYDROGENASE [QUINONE] 1 ISOFORM 1"/>
    <property type="match status" value="1"/>
</dbReference>
<comment type="similarity">
    <text evidence="1">Belongs to the NAD(P)H dehydrogenase (quinone) family.</text>
</comment>
<dbReference type="InterPro" id="IPR051545">
    <property type="entry name" value="NAD(P)H_dehydrogenase_qn"/>
</dbReference>
<evidence type="ECO:0000256" key="1">
    <source>
        <dbReference type="ARBA" id="ARBA00006252"/>
    </source>
</evidence>
<dbReference type="HOGENOM" id="CLU_058643_2_1_1"/>
<name>G0W407_NAUDC</name>
<dbReference type="eggNOG" id="ENOG502QRQH">
    <property type="taxonomic scope" value="Eukaryota"/>
</dbReference>
<evidence type="ECO:0000313" key="4">
    <source>
        <dbReference type="EMBL" id="CCD22545.1"/>
    </source>
</evidence>
<dbReference type="OMA" id="HGILHYP"/>
<evidence type="ECO:0000259" key="3">
    <source>
        <dbReference type="Pfam" id="PF02525"/>
    </source>
</evidence>
<dbReference type="PANTHER" id="PTHR10204">
    <property type="entry name" value="NAD P H OXIDOREDUCTASE-RELATED"/>
    <property type="match status" value="1"/>
</dbReference>
<dbReference type="AlphaFoldDB" id="G0W407"/>
<dbReference type="Proteomes" id="UP000000689">
    <property type="component" value="Chromosome 1"/>
</dbReference>
<protein>
    <recommendedName>
        <fullName evidence="3">Flavodoxin-like fold domain-containing protein</fullName>
    </recommendedName>
</protein>
<reference evidence="4 5" key="1">
    <citation type="journal article" date="2011" name="Proc. Natl. Acad. Sci. U.S.A.">
        <title>Evolutionary erosion of yeast sex chromosomes by mating-type switching accidents.</title>
        <authorList>
            <person name="Gordon J.L."/>
            <person name="Armisen D."/>
            <person name="Proux-Wera E."/>
            <person name="Oheigeartaigh S.S."/>
            <person name="Byrne K.P."/>
            <person name="Wolfe K.H."/>
        </authorList>
    </citation>
    <scope>NUCLEOTIDE SEQUENCE [LARGE SCALE GENOMIC DNA]</scope>
    <source>
        <strain evidence="5">ATCC 10597 / BCRC 20456 / CBS 421 / NBRC 0211 / NRRL Y-12639</strain>
    </source>
</reference>
<dbReference type="EMBL" id="HE580267">
    <property type="protein sequence ID" value="CCD22545.1"/>
    <property type="molecule type" value="Genomic_DNA"/>
</dbReference>
<evidence type="ECO:0000313" key="5">
    <source>
        <dbReference type="Proteomes" id="UP000000689"/>
    </source>
</evidence>
<dbReference type="SUPFAM" id="SSF52218">
    <property type="entry name" value="Flavoproteins"/>
    <property type="match status" value="1"/>
</dbReference>
<dbReference type="GO" id="GO:0003955">
    <property type="term" value="F:NAD(P)H dehydrogenase (quinone) activity"/>
    <property type="evidence" value="ECO:0007669"/>
    <property type="project" value="TreeGrafter"/>
</dbReference>
<dbReference type="RefSeq" id="XP_003667788.1">
    <property type="nucleotide sequence ID" value="XM_003667740.1"/>
</dbReference>
<dbReference type="Pfam" id="PF02525">
    <property type="entry name" value="Flavodoxin_2"/>
    <property type="match status" value="1"/>
</dbReference>